<evidence type="ECO:0000313" key="1">
    <source>
        <dbReference type="EMBL" id="KAK3888229.1"/>
    </source>
</evidence>
<dbReference type="AlphaFoldDB" id="A0AAE1GAJ8"/>
<name>A0AAE1GAJ8_PETCI</name>
<proteinExistence type="predicted"/>
<sequence>MHPTVIPCPPPALAYTTSFEIAINLPVPFSAFRSRRGGGGGEVQRETCLSTMPHPEASQQYRPRNWICNDNGHTNTPHHMHASGLFSLYDGRRL</sequence>
<evidence type="ECO:0000313" key="2">
    <source>
        <dbReference type="Proteomes" id="UP001286313"/>
    </source>
</evidence>
<protein>
    <submittedName>
        <fullName evidence="1">Uncharacterized protein</fullName>
    </submittedName>
</protein>
<dbReference type="Proteomes" id="UP001286313">
    <property type="component" value="Unassembled WGS sequence"/>
</dbReference>
<accession>A0AAE1GAJ8</accession>
<keyword evidence="2" id="KW-1185">Reference proteome</keyword>
<comment type="caution">
    <text evidence="1">The sequence shown here is derived from an EMBL/GenBank/DDBJ whole genome shotgun (WGS) entry which is preliminary data.</text>
</comment>
<gene>
    <name evidence="1" type="ORF">Pcinc_007708</name>
</gene>
<dbReference type="EMBL" id="JAWQEG010000578">
    <property type="protein sequence ID" value="KAK3888229.1"/>
    <property type="molecule type" value="Genomic_DNA"/>
</dbReference>
<organism evidence="1 2">
    <name type="scientific">Petrolisthes cinctipes</name>
    <name type="common">Flat porcelain crab</name>
    <dbReference type="NCBI Taxonomy" id="88211"/>
    <lineage>
        <taxon>Eukaryota</taxon>
        <taxon>Metazoa</taxon>
        <taxon>Ecdysozoa</taxon>
        <taxon>Arthropoda</taxon>
        <taxon>Crustacea</taxon>
        <taxon>Multicrustacea</taxon>
        <taxon>Malacostraca</taxon>
        <taxon>Eumalacostraca</taxon>
        <taxon>Eucarida</taxon>
        <taxon>Decapoda</taxon>
        <taxon>Pleocyemata</taxon>
        <taxon>Anomura</taxon>
        <taxon>Galatheoidea</taxon>
        <taxon>Porcellanidae</taxon>
        <taxon>Petrolisthes</taxon>
    </lineage>
</organism>
<reference evidence="1" key="1">
    <citation type="submission" date="2023-10" db="EMBL/GenBank/DDBJ databases">
        <title>Genome assemblies of two species of porcelain crab, Petrolisthes cinctipes and Petrolisthes manimaculis (Anomura: Porcellanidae).</title>
        <authorList>
            <person name="Angst P."/>
        </authorList>
    </citation>
    <scope>NUCLEOTIDE SEQUENCE</scope>
    <source>
        <strain evidence="1">PB745_01</strain>
        <tissue evidence="1">Gill</tissue>
    </source>
</reference>